<accession>A0A3D9B0G6</accession>
<gene>
    <name evidence="1" type="ORF">DRF67_12205</name>
</gene>
<dbReference type="AlphaFoldDB" id="A0A3D9B0G6"/>
<dbReference type="RefSeq" id="WP_115928576.1">
    <property type="nucleotide sequence ID" value="NZ_QNVV01000010.1"/>
</dbReference>
<evidence type="ECO:0000313" key="1">
    <source>
        <dbReference type="EMBL" id="REC46979.1"/>
    </source>
</evidence>
<comment type="caution">
    <text evidence="1">The sequence shown here is derived from an EMBL/GenBank/DDBJ whole genome shotgun (WGS) entry which is preliminary data.</text>
</comment>
<evidence type="ECO:0000313" key="2">
    <source>
        <dbReference type="Proteomes" id="UP000256257"/>
    </source>
</evidence>
<proteinExistence type="predicted"/>
<sequence>MKNLVLCVFLLYTLLSCKKSETQYINQDNKKETVNDKASNTIHTLPETADTMRMSNDSATVKN</sequence>
<protein>
    <submittedName>
        <fullName evidence="1">Uncharacterized protein</fullName>
    </submittedName>
</protein>
<dbReference type="Proteomes" id="UP000256257">
    <property type="component" value="Unassembled WGS sequence"/>
</dbReference>
<reference evidence="1 2" key="1">
    <citation type="submission" date="2018-06" db="EMBL/GenBank/DDBJ databases">
        <title>Novel Chryseobacterium species.</title>
        <authorList>
            <person name="Newman J."/>
            <person name="Hugo C."/>
            <person name="Oosthuizen L."/>
            <person name="Charimba G."/>
        </authorList>
    </citation>
    <scope>NUCLEOTIDE SEQUENCE [LARGE SCALE GENOMIC DNA]</scope>
    <source>
        <strain evidence="1 2">7_F195</strain>
    </source>
</reference>
<name>A0A3D9B0G6_9FLAO</name>
<dbReference type="EMBL" id="QNVV01000010">
    <property type="protein sequence ID" value="REC46979.1"/>
    <property type="molecule type" value="Genomic_DNA"/>
</dbReference>
<dbReference type="PROSITE" id="PS51257">
    <property type="entry name" value="PROKAR_LIPOPROTEIN"/>
    <property type="match status" value="1"/>
</dbReference>
<keyword evidence="2" id="KW-1185">Reference proteome</keyword>
<organism evidence="1 2">
    <name type="scientific">Chryseobacterium pennipullorum</name>
    <dbReference type="NCBI Taxonomy" id="2258963"/>
    <lineage>
        <taxon>Bacteria</taxon>
        <taxon>Pseudomonadati</taxon>
        <taxon>Bacteroidota</taxon>
        <taxon>Flavobacteriia</taxon>
        <taxon>Flavobacteriales</taxon>
        <taxon>Weeksellaceae</taxon>
        <taxon>Chryseobacterium group</taxon>
        <taxon>Chryseobacterium</taxon>
    </lineage>
</organism>
<dbReference type="OrthoDB" id="1273586at2"/>